<evidence type="ECO:0000256" key="5">
    <source>
        <dbReference type="ARBA" id="ARBA00022777"/>
    </source>
</evidence>
<dbReference type="PRINTS" id="PR00344">
    <property type="entry name" value="BCTRLSENSOR"/>
</dbReference>
<keyword evidence="8" id="KW-0472">Membrane</keyword>
<evidence type="ECO:0000259" key="9">
    <source>
        <dbReference type="PROSITE" id="PS50109"/>
    </source>
</evidence>
<organism evidence="10 11">
    <name type="scientific">Reichenbachiella agarivorans</name>
    <dbReference type="NCBI Taxonomy" id="2979464"/>
    <lineage>
        <taxon>Bacteria</taxon>
        <taxon>Pseudomonadati</taxon>
        <taxon>Bacteroidota</taxon>
        <taxon>Cytophagia</taxon>
        <taxon>Cytophagales</taxon>
        <taxon>Reichenbachiellaceae</taxon>
        <taxon>Reichenbachiella</taxon>
    </lineage>
</organism>
<comment type="catalytic activity">
    <reaction evidence="1">
        <text>ATP + protein L-histidine = ADP + protein N-phospho-L-histidine.</text>
        <dbReference type="EC" id="2.7.13.3"/>
    </reaction>
</comment>
<dbReference type="PROSITE" id="PS50109">
    <property type="entry name" value="HIS_KIN"/>
    <property type="match status" value="1"/>
</dbReference>
<dbReference type="Pfam" id="PF00512">
    <property type="entry name" value="HisKA"/>
    <property type="match status" value="1"/>
</dbReference>
<evidence type="ECO:0000256" key="6">
    <source>
        <dbReference type="ARBA" id="ARBA00023012"/>
    </source>
</evidence>
<evidence type="ECO:0000256" key="1">
    <source>
        <dbReference type="ARBA" id="ARBA00000085"/>
    </source>
</evidence>
<dbReference type="CDD" id="cd00082">
    <property type="entry name" value="HisKA"/>
    <property type="match status" value="1"/>
</dbReference>
<dbReference type="GO" id="GO:0016301">
    <property type="term" value="F:kinase activity"/>
    <property type="evidence" value="ECO:0007669"/>
    <property type="project" value="UniProtKB-KW"/>
</dbReference>
<dbReference type="PANTHER" id="PTHR43711">
    <property type="entry name" value="TWO-COMPONENT HISTIDINE KINASE"/>
    <property type="match status" value="1"/>
</dbReference>
<dbReference type="Pfam" id="PF02518">
    <property type="entry name" value="HATPase_c"/>
    <property type="match status" value="1"/>
</dbReference>
<dbReference type="InterPro" id="IPR050736">
    <property type="entry name" value="Sensor_HK_Regulatory"/>
</dbReference>
<dbReference type="SMART" id="SM00387">
    <property type="entry name" value="HATPase_c"/>
    <property type="match status" value="1"/>
</dbReference>
<protein>
    <recommendedName>
        <fullName evidence="2">histidine kinase</fullName>
        <ecNumber evidence="2">2.7.13.3</ecNumber>
    </recommendedName>
</protein>
<evidence type="ECO:0000256" key="8">
    <source>
        <dbReference type="SAM" id="Phobius"/>
    </source>
</evidence>
<keyword evidence="8" id="KW-0812">Transmembrane</keyword>
<gene>
    <name evidence="10" type="ORF">N6H18_03325</name>
</gene>
<evidence type="ECO:0000313" key="11">
    <source>
        <dbReference type="Proteomes" id="UP001065174"/>
    </source>
</evidence>
<accession>A0ABY6CR62</accession>
<dbReference type="InterPro" id="IPR004358">
    <property type="entry name" value="Sig_transdc_His_kin-like_C"/>
</dbReference>
<keyword evidence="11" id="KW-1185">Reference proteome</keyword>
<evidence type="ECO:0000256" key="7">
    <source>
        <dbReference type="SAM" id="Coils"/>
    </source>
</evidence>
<dbReference type="Proteomes" id="UP001065174">
    <property type="component" value="Chromosome"/>
</dbReference>
<keyword evidence="4" id="KW-0808">Transferase</keyword>
<dbReference type="PANTHER" id="PTHR43711:SF1">
    <property type="entry name" value="HISTIDINE KINASE 1"/>
    <property type="match status" value="1"/>
</dbReference>
<dbReference type="InterPro" id="IPR003661">
    <property type="entry name" value="HisK_dim/P_dom"/>
</dbReference>
<dbReference type="SMART" id="SM00388">
    <property type="entry name" value="HisKA"/>
    <property type="match status" value="1"/>
</dbReference>
<feature type="transmembrane region" description="Helical" evidence="8">
    <location>
        <begin position="56"/>
        <end position="77"/>
    </location>
</feature>
<dbReference type="InterPro" id="IPR005467">
    <property type="entry name" value="His_kinase_dom"/>
</dbReference>
<dbReference type="Gene3D" id="1.10.287.130">
    <property type="match status" value="1"/>
</dbReference>
<dbReference type="EMBL" id="CP106679">
    <property type="protein sequence ID" value="UXP32986.1"/>
    <property type="molecule type" value="Genomic_DNA"/>
</dbReference>
<keyword evidence="5 10" id="KW-0418">Kinase</keyword>
<evidence type="ECO:0000256" key="4">
    <source>
        <dbReference type="ARBA" id="ARBA00022679"/>
    </source>
</evidence>
<evidence type="ECO:0000313" key="10">
    <source>
        <dbReference type="EMBL" id="UXP32986.1"/>
    </source>
</evidence>
<sequence>MSAILETYESFLSISMQIGLKTYSIGRVVLQEPVLEIPERQAVTEYAMSIENTYDWLFTLLALFTCIGAYLIFKFFARRIKIQRSVLQRKVEMRTSEISKQKEELQKQSEELKNAYEEIQMKNMAIEEAFEHLSNSYAKLSDLNREKDGMMSIVAHDLRTPLNNIEGLIHLLTLDGNLNDDQKEYITTIRAVVKRGNEMIRDLLDINQAKKVKPELKITEFSIDQFIKSWKINFDKPLSNKEQKLHISGNYESILVKTDMGILSRIMDNLMSNAMKFSEKGKNIYLDINPINDNLQIILRDEGPGISEADQLKMFKPFVRLSARPTDGEHSNGLGLSIIKSLSQQLGGNVEVQSTLGEGTAFQILIPVLINTPAEKVLD</sequence>
<feature type="coiled-coil region" evidence="7">
    <location>
        <begin position="91"/>
        <end position="129"/>
    </location>
</feature>
<evidence type="ECO:0000256" key="3">
    <source>
        <dbReference type="ARBA" id="ARBA00022553"/>
    </source>
</evidence>
<dbReference type="InterPro" id="IPR003594">
    <property type="entry name" value="HATPase_dom"/>
</dbReference>
<dbReference type="RefSeq" id="WP_262310417.1">
    <property type="nucleotide sequence ID" value="NZ_CP106679.1"/>
</dbReference>
<dbReference type="InterPro" id="IPR036890">
    <property type="entry name" value="HATPase_C_sf"/>
</dbReference>
<reference evidence="10" key="1">
    <citation type="submission" date="2022-09" db="EMBL/GenBank/DDBJ databases">
        <title>Comparative genomics and taxonomic characterization of three novel marine species of genus Reichenbachiella exhibiting antioxidant and polysaccharide degradation activities.</title>
        <authorList>
            <person name="Muhammad N."/>
            <person name="Lee Y.-J."/>
            <person name="Ko J."/>
            <person name="Kim S.-G."/>
        </authorList>
    </citation>
    <scope>NUCLEOTIDE SEQUENCE</scope>
    <source>
        <strain evidence="10">BKB1-1</strain>
    </source>
</reference>
<proteinExistence type="predicted"/>
<keyword evidence="6" id="KW-0902">Two-component regulatory system</keyword>
<dbReference type="SUPFAM" id="SSF55874">
    <property type="entry name" value="ATPase domain of HSP90 chaperone/DNA topoisomerase II/histidine kinase"/>
    <property type="match status" value="1"/>
</dbReference>
<keyword evidence="8" id="KW-1133">Transmembrane helix</keyword>
<keyword evidence="7" id="KW-0175">Coiled coil</keyword>
<evidence type="ECO:0000256" key="2">
    <source>
        <dbReference type="ARBA" id="ARBA00012438"/>
    </source>
</evidence>
<keyword evidence="3" id="KW-0597">Phosphoprotein</keyword>
<name>A0ABY6CR62_9BACT</name>
<feature type="domain" description="Histidine kinase" evidence="9">
    <location>
        <begin position="153"/>
        <end position="370"/>
    </location>
</feature>
<dbReference type="EC" id="2.7.13.3" evidence="2"/>
<dbReference type="Gene3D" id="3.30.565.10">
    <property type="entry name" value="Histidine kinase-like ATPase, C-terminal domain"/>
    <property type="match status" value="1"/>
</dbReference>
<dbReference type="InterPro" id="IPR036097">
    <property type="entry name" value="HisK_dim/P_sf"/>
</dbReference>
<dbReference type="SUPFAM" id="SSF47384">
    <property type="entry name" value="Homodimeric domain of signal transducing histidine kinase"/>
    <property type="match status" value="1"/>
</dbReference>